<dbReference type="SUPFAM" id="SSF55307">
    <property type="entry name" value="Tubulin C-terminal domain-like"/>
    <property type="match status" value="1"/>
</dbReference>
<dbReference type="InterPro" id="IPR036525">
    <property type="entry name" value="Tubulin/FtsZ_GTPase_sf"/>
</dbReference>
<keyword evidence="7" id="KW-0479">Metal-binding</keyword>
<reference evidence="19" key="1">
    <citation type="submission" date="1998-01" db="EMBL/GenBank/DDBJ databases">
        <title>The most unusual alpha-tubulin isolated from Reticulomyxa filosa.</title>
        <authorList>
            <person name="Linder S."/>
            <person name="Kube-Granderath E."/>
        </authorList>
    </citation>
    <scope>NUCLEOTIDE SEQUENCE</scope>
</reference>
<comment type="similarity">
    <text evidence="3 15">Belongs to the tubulin family.</text>
</comment>
<evidence type="ECO:0000256" key="16">
    <source>
        <dbReference type="SAM" id="MobiDB-lite"/>
    </source>
</evidence>
<evidence type="ECO:0000256" key="13">
    <source>
        <dbReference type="ARBA" id="ARBA00034296"/>
    </source>
</evidence>
<dbReference type="InterPro" id="IPR003008">
    <property type="entry name" value="Tubulin_FtsZ_GTPase"/>
</dbReference>
<keyword evidence="8 15" id="KW-0547">Nucleotide-binding</keyword>
<comment type="catalytic activity">
    <reaction evidence="14">
        <text>GTP + H2O = GDP + phosphate + H(+)</text>
        <dbReference type="Rhea" id="RHEA:19669"/>
        <dbReference type="ChEBI" id="CHEBI:15377"/>
        <dbReference type="ChEBI" id="CHEBI:15378"/>
        <dbReference type="ChEBI" id="CHEBI:37565"/>
        <dbReference type="ChEBI" id="CHEBI:43474"/>
        <dbReference type="ChEBI" id="CHEBI:58189"/>
    </reaction>
    <physiologicalReaction direction="left-to-right" evidence="14">
        <dbReference type="Rhea" id="RHEA:19670"/>
    </physiologicalReaction>
</comment>
<comment type="function">
    <text evidence="13 15">Tubulin is the major constituent of microtubules, a cylinder consisting of laterally associated linear protofilaments composed of alpha- and beta-tubulin heterodimers. Microtubules grow by the addition of GTP-tubulin dimers to the microtubule end, where a stabilizing cap forms. Below the cap, tubulin dimers are in GDP-bound state, owing to GTPase activity of alpha-tubulin.</text>
</comment>
<evidence type="ECO:0000256" key="6">
    <source>
        <dbReference type="ARBA" id="ARBA00022701"/>
    </source>
</evidence>
<evidence type="ECO:0000256" key="15">
    <source>
        <dbReference type="RuleBase" id="RU000352"/>
    </source>
</evidence>
<evidence type="ECO:0000256" key="5">
    <source>
        <dbReference type="ARBA" id="ARBA00022490"/>
    </source>
</evidence>
<dbReference type="AlphaFoldDB" id="O44024"/>
<keyword evidence="6 15" id="KW-0493">Microtubule</keyword>
<evidence type="ECO:0000313" key="19">
    <source>
        <dbReference type="EMBL" id="CAA76133.1"/>
    </source>
</evidence>
<dbReference type="InterPro" id="IPR023123">
    <property type="entry name" value="Tubulin_C"/>
</dbReference>
<evidence type="ECO:0000256" key="11">
    <source>
        <dbReference type="ARBA" id="ARBA00023134"/>
    </source>
</evidence>
<feature type="domain" description="Tubulin/FtsZ GTPase" evidence="17">
    <location>
        <begin position="46"/>
        <end position="243"/>
    </location>
</feature>
<evidence type="ECO:0000256" key="4">
    <source>
        <dbReference type="ARBA" id="ARBA00011747"/>
    </source>
</evidence>
<dbReference type="Gene3D" id="1.10.287.600">
    <property type="entry name" value="Helix hairpin bin"/>
    <property type="match status" value="1"/>
</dbReference>
<dbReference type="GO" id="GO:0046872">
    <property type="term" value="F:metal ion binding"/>
    <property type="evidence" value="ECO:0007669"/>
    <property type="project" value="UniProtKB-KW"/>
</dbReference>
<evidence type="ECO:0000256" key="12">
    <source>
        <dbReference type="ARBA" id="ARBA00023212"/>
    </source>
</evidence>
<feature type="domain" description="Tubulin/FtsZ 2-layer sandwich" evidence="18">
    <location>
        <begin position="245"/>
        <end position="393"/>
    </location>
</feature>
<comment type="subcellular location">
    <subcellularLocation>
        <location evidence="2">Cytoplasm</location>
        <location evidence="2">Cytoskeleton</location>
    </subcellularLocation>
</comment>
<dbReference type="EMBL" id="Y16244">
    <property type="protein sequence ID" value="CAA76133.1"/>
    <property type="molecule type" value="mRNA"/>
</dbReference>
<dbReference type="GO" id="GO:0005874">
    <property type="term" value="C:microtubule"/>
    <property type="evidence" value="ECO:0007669"/>
    <property type="project" value="UniProtKB-KW"/>
</dbReference>
<evidence type="ECO:0000259" key="18">
    <source>
        <dbReference type="SMART" id="SM00865"/>
    </source>
</evidence>
<evidence type="ECO:0000256" key="1">
    <source>
        <dbReference type="ARBA" id="ARBA00001946"/>
    </source>
</evidence>
<feature type="region of interest" description="Disordered" evidence="16">
    <location>
        <begin position="439"/>
        <end position="459"/>
    </location>
</feature>
<dbReference type="PRINTS" id="PR01161">
    <property type="entry name" value="TUBULIN"/>
</dbReference>
<evidence type="ECO:0000256" key="2">
    <source>
        <dbReference type="ARBA" id="ARBA00004245"/>
    </source>
</evidence>
<protein>
    <recommendedName>
        <fullName evidence="15">Tubulin alpha chain</fullName>
    </recommendedName>
</protein>
<dbReference type="SMART" id="SM00865">
    <property type="entry name" value="Tubulin_C"/>
    <property type="match status" value="1"/>
</dbReference>
<dbReference type="PANTHER" id="PTHR11588">
    <property type="entry name" value="TUBULIN"/>
    <property type="match status" value="1"/>
</dbReference>
<dbReference type="InterPro" id="IPR008280">
    <property type="entry name" value="Tub_FtsZ_C"/>
</dbReference>
<keyword evidence="9" id="KW-0378">Hydrolase</keyword>
<comment type="cofactor">
    <cofactor evidence="1">
        <name>Mg(2+)</name>
        <dbReference type="ChEBI" id="CHEBI:18420"/>
    </cofactor>
</comment>
<dbReference type="GO" id="GO:0005525">
    <property type="term" value="F:GTP binding"/>
    <property type="evidence" value="ECO:0007669"/>
    <property type="project" value="UniProtKB-UniRule"/>
</dbReference>
<dbReference type="InterPro" id="IPR000217">
    <property type="entry name" value="Tubulin"/>
</dbReference>
<dbReference type="GO" id="GO:0007017">
    <property type="term" value="P:microtubule-based process"/>
    <property type="evidence" value="ECO:0007669"/>
    <property type="project" value="InterPro"/>
</dbReference>
<dbReference type="SMART" id="SM00864">
    <property type="entry name" value="Tubulin"/>
    <property type="match status" value="1"/>
</dbReference>
<dbReference type="InterPro" id="IPR017975">
    <property type="entry name" value="Tubulin_CS"/>
</dbReference>
<evidence type="ECO:0000256" key="10">
    <source>
        <dbReference type="ARBA" id="ARBA00022842"/>
    </source>
</evidence>
<dbReference type="InterPro" id="IPR018316">
    <property type="entry name" value="Tubulin/FtsZ_2-layer-sand-dom"/>
</dbReference>
<dbReference type="Gene3D" id="3.40.50.1440">
    <property type="entry name" value="Tubulin/FtsZ, GTPase domain"/>
    <property type="match status" value="1"/>
</dbReference>
<dbReference type="Pfam" id="PF00091">
    <property type="entry name" value="Tubulin"/>
    <property type="match status" value="1"/>
</dbReference>
<keyword evidence="11 15" id="KW-0342">GTP-binding</keyword>
<dbReference type="InterPro" id="IPR037103">
    <property type="entry name" value="Tubulin/FtsZ-like_C"/>
</dbReference>
<evidence type="ECO:0000259" key="17">
    <source>
        <dbReference type="SMART" id="SM00864"/>
    </source>
</evidence>
<evidence type="ECO:0000256" key="8">
    <source>
        <dbReference type="ARBA" id="ARBA00022741"/>
    </source>
</evidence>
<dbReference type="PROSITE" id="PS00227">
    <property type="entry name" value="TUBULIN"/>
    <property type="match status" value="1"/>
</dbReference>
<dbReference type="GO" id="GO:0005200">
    <property type="term" value="F:structural constituent of cytoskeleton"/>
    <property type="evidence" value="ECO:0007669"/>
    <property type="project" value="InterPro"/>
</dbReference>
<evidence type="ECO:0000256" key="3">
    <source>
        <dbReference type="ARBA" id="ARBA00009636"/>
    </source>
</evidence>
<dbReference type="PRINTS" id="PR01162">
    <property type="entry name" value="ALPHATUBULIN"/>
</dbReference>
<dbReference type="Gene3D" id="3.30.1330.20">
    <property type="entry name" value="Tubulin/FtsZ, C-terminal domain"/>
    <property type="match status" value="1"/>
</dbReference>
<evidence type="ECO:0000256" key="7">
    <source>
        <dbReference type="ARBA" id="ARBA00022723"/>
    </source>
</evidence>
<comment type="subunit">
    <text evidence="4 15">Dimer of alpha and beta chains. A typical microtubule is a hollow water-filled tube with an outer diameter of 25 nm and an inner diameter of 15 nM. Alpha-beta heterodimers associate head-to-tail to form protofilaments running lengthwise along the microtubule wall with the beta-tubulin subunit facing the microtubule plus end conferring a structural polarity. Microtubules usually have 13 protofilaments but different protofilament numbers can be found in some organisms and specialized cells.</text>
</comment>
<sequence length="459" mass="50781">MREVLTIEVGQAGIQLGNAIWEQYCAEHAIDNGGKRKETSSKDDSFKVFFEETGSGQFVPRNLAVDLEPNVIDDVKNGPFAAMFHPEFLVHGKEDAANNFARGHYTIGKQIIDKVNDRLRKLVDNCDNVMGFVIGHSVGGGTGSGLGALILERLAVDYRKKPKVGFEIYPSPNLSTCVVEPYNALLATHWLLDHTEVSLLLDNEAIYGICQKQLRIAKPDVNNLNKLISKVISAMTASLRFSGELNVDLNEFQTNLVPFPRLHFMTTGMSPIIPKADVSTAPNDVQKITDDCFKPSNWFVKFTEFDPAEDKYMAISLNYRGDIKSKEANATVQWLKSNNKVALVEWCPTGFKIGLNEVPAVTLESDDIGAFSKNAVMIANNTGISRVFSKRIAQKYDLMYSQRAFVHWYVGEGMEEGEFAEAREDLGFLEKDYLDVLSEQPTDDVGGDNAGDAGDAGDD</sequence>
<accession>O44024</accession>
<organism evidence="19">
    <name type="scientific">Reticulomyxa filosa</name>
    <dbReference type="NCBI Taxonomy" id="46433"/>
    <lineage>
        <taxon>Eukaryota</taxon>
        <taxon>Sar</taxon>
        <taxon>Rhizaria</taxon>
        <taxon>Retaria</taxon>
        <taxon>Foraminifera</taxon>
        <taxon>Monothalamids</taxon>
        <taxon>Reticulomyxidae</taxon>
        <taxon>Reticulomyxa</taxon>
    </lineage>
</organism>
<keyword evidence="12" id="KW-0206">Cytoskeleton</keyword>
<proteinExistence type="evidence at transcript level"/>
<dbReference type="SUPFAM" id="SSF52490">
    <property type="entry name" value="Tubulin nucleotide-binding domain-like"/>
    <property type="match status" value="1"/>
</dbReference>
<keyword evidence="5" id="KW-0963">Cytoplasm</keyword>
<keyword evidence="10" id="KW-0460">Magnesium</keyword>
<evidence type="ECO:0000256" key="14">
    <source>
        <dbReference type="ARBA" id="ARBA00049117"/>
    </source>
</evidence>
<dbReference type="GO" id="GO:0016787">
    <property type="term" value="F:hydrolase activity"/>
    <property type="evidence" value="ECO:0007669"/>
    <property type="project" value="UniProtKB-KW"/>
</dbReference>
<dbReference type="InterPro" id="IPR002452">
    <property type="entry name" value="Alpha_tubulin"/>
</dbReference>
<dbReference type="FunFam" id="3.40.50.1440:FF:000011">
    <property type="entry name" value="Tubulin alpha chain"/>
    <property type="match status" value="1"/>
</dbReference>
<dbReference type="Pfam" id="PF03953">
    <property type="entry name" value="Tubulin_C"/>
    <property type="match status" value="1"/>
</dbReference>
<evidence type="ECO:0000256" key="9">
    <source>
        <dbReference type="ARBA" id="ARBA00022801"/>
    </source>
</evidence>
<dbReference type="CDD" id="cd02186">
    <property type="entry name" value="alpha_tubulin"/>
    <property type="match status" value="1"/>
</dbReference>
<name>O44024_RETFI</name>